<evidence type="ECO:0000256" key="1">
    <source>
        <dbReference type="ARBA" id="ARBA00008520"/>
    </source>
</evidence>
<dbReference type="SUPFAM" id="SSF53850">
    <property type="entry name" value="Periplasmic binding protein-like II"/>
    <property type="match status" value="1"/>
</dbReference>
<gene>
    <name evidence="4" type="ORF">EJP82_16250</name>
</gene>
<keyword evidence="5" id="KW-1185">Reference proteome</keyword>
<dbReference type="PROSITE" id="PS51257">
    <property type="entry name" value="PROKAR_LIPOPROTEIN"/>
    <property type="match status" value="1"/>
</dbReference>
<organism evidence="4 5">
    <name type="scientific">Paenibacillus anaericanus</name>
    <dbReference type="NCBI Taxonomy" id="170367"/>
    <lineage>
        <taxon>Bacteria</taxon>
        <taxon>Bacillati</taxon>
        <taxon>Bacillota</taxon>
        <taxon>Bacilli</taxon>
        <taxon>Bacillales</taxon>
        <taxon>Paenibacillaceae</taxon>
        <taxon>Paenibacillus</taxon>
    </lineage>
</organism>
<dbReference type="InterPro" id="IPR050490">
    <property type="entry name" value="Bact_solute-bd_prot1"/>
</dbReference>
<dbReference type="AlphaFoldDB" id="A0A3S1EGK4"/>
<dbReference type="Gene3D" id="3.40.190.10">
    <property type="entry name" value="Periplasmic binding protein-like II"/>
    <property type="match status" value="2"/>
</dbReference>
<dbReference type="Pfam" id="PF01547">
    <property type="entry name" value="SBP_bac_1"/>
    <property type="match status" value="1"/>
</dbReference>
<comment type="similarity">
    <text evidence="1">Belongs to the bacterial solute-binding protein 1 family.</text>
</comment>
<comment type="caution">
    <text evidence="4">The sequence shown here is derived from an EMBL/GenBank/DDBJ whole genome shotgun (WGS) entry which is preliminary data.</text>
</comment>
<dbReference type="RefSeq" id="WP_127193122.1">
    <property type="nucleotide sequence ID" value="NZ_RZNY01000013.1"/>
</dbReference>
<dbReference type="PANTHER" id="PTHR43649:SF29">
    <property type="entry name" value="OSMOPROTECTIVE COMPOUNDS-BINDING PROTEIN GGTB"/>
    <property type="match status" value="1"/>
</dbReference>
<feature type="chain" id="PRO_5038492239" evidence="3">
    <location>
        <begin position="21"/>
        <end position="431"/>
    </location>
</feature>
<evidence type="ECO:0000256" key="2">
    <source>
        <dbReference type="ARBA" id="ARBA00022448"/>
    </source>
</evidence>
<sequence>MKKAMAILLTAILLISVVSGCGKSESKQTANSDNKPAANSAEKDGKKVKVRLMAYNQESIRKSYLEFLKQELPNIEVEFQFVALDQFNSVLNTQLASKEGPDLIETGGETTLLASAGYLLDLTDQDFISNYTDTGFQAYTLKDKIYATPLQSWFEGIYYNKGIFKENGLTPPQTFDEWMQIHQTLKDKGIKPQSMGASSWEPMMKQSMGMILNEFYSKQENKGFDDKFNAGEVLLADNWSEALTEWHKIIELGYIDSKMLGMDYDQALDEFATGKSAMWQSGPWALETIKQKNPNLELGMFPFPGTEKGTGWMIGGPGSALAINKDSKNVEAALEVLRVTATPEAQKALIADNVGSSFVKGVEVDLGEEFADSSAAFEAGNVYGPWLYWLGGNPIVESYGKALQEVLSGSKTTDEALKDADKTAKTIRDSM</sequence>
<reference evidence="4 5" key="1">
    <citation type="submission" date="2018-12" db="EMBL/GenBank/DDBJ databases">
        <authorList>
            <person name="Sun L."/>
            <person name="Chen Z."/>
        </authorList>
    </citation>
    <scope>NUCLEOTIDE SEQUENCE [LARGE SCALE GENOMIC DNA]</scope>
    <source>
        <strain evidence="4 5">DSM 15890</strain>
    </source>
</reference>
<dbReference type="Proteomes" id="UP000279446">
    <property type="component" value="Unassembled WGS sequence"/>
</dbReference>
<protein>
    <submittedName>
        <fullName evidence="4">Extracellular solute-binding protein</fullName>
    </submittedName>
</protein>
<dbReference type="EMBL" id="RZNY01000013">
    <property type="protein sequence ID" value="RUT45230.1"/>
    <property type="molecule type" value="Genomic_DNA"/>
</dbReference>
<feature type="signal peptide" evidence="3">
    <location>
        <begin position="1"/>
        <end position="20"/>
    </location>
</feature>
<dbReference type="InterPro" id="IPR006059">
    <property type="entry name" value="SBP"/>
</dbReference>
<evidence type="ECO:0000313" key="4">
    <source>
        <dbReference type="EMBL" id="RUT45230.1"/>
    </source>
</evidence>
<name>A0A3S1EGK4_9BACL</name>
<proteinExistence type="inferred from homology"/>
<evidence type="ECO:0000256" key="3">
    <source>
        <dbReference type="SAM" id="SignalP"/>
    </source>
</evidence>
<keyword evidence="2" id="KW-0813">Transport</keyword>
<dbReference type="PANTHER" id="PTHR43649">
    <property type="entry name" value="ARABINOSE-BINDING PROTEIN-RELATED"/>
    <property type="match status" value="1"/>
</dbReference>
<evidence type="ECO:0000313" key="5">
    <source>
        <dbReference type="Proteomes" id="UP000279446"/>
    </source>
</evidence>
<keyword evidence="3" id="KW-0732">Signal</keyword>
<dbReference type="OrthoDB" id="9798191at2"/>
<accession>A0A3S1EGK4</accession>